<reference evidence="2 3" key="1">
    <citation type="submission" date="2019-12" db="EMBL/GenBank/DDBJ databases">
        <title>Whole-genome sequencing of Allorhizobium vitis.</title>
        <authorList>
            <person name="Gan H.M."/>
            <person name="Szegedi E."/>
            <person name="Burr T."/>
            <person name="Savka M.A."/>
        </authorList>
    </citation>
    <scope>NUCLEOTIDE SEQUENCE [LARGE SCALE GENOMIC DNA]</scope>
    <source>
        <strain evidence="2 3">CG516</strain>
    </source>
</reference>
<feature type="domain" description="HNH nuclease" evidence="1">
    <location>
        <begin position="153"/>
        <end position="206"/>
    </location>
</feature>
<sequence>MSLSQIERIRLDKAAVDEGFGLRRADEGDWVCYESLGAPASLRLTYSDGEYVVAVNHAGVAADLNARWERWQGLNCSPPLGFAAFCVSDTAPLHRLVHEMWQLARALPIEPLRVFETETRNLPRTTEIERLVVQRVGQNIFRDALFAYWGGLCAVTGVSEPRLLRASHIKPWARCETDSERLDVHNGLLLSAHLDAAFDAGLIAFNDNGEILISDNLTEGDRRAMNIHSGLVLRQVAISHCENLAWHRRNLFS</sequence>
<evidence type="ECO:0000313" key="3">
    <source>
        <dbReference type="Proteomes" id="UP000477951"/>
    </source>
</evidence>
<dbReference type="RefSeq" id="WP_156616558.1">
    <property type="nucleotide sequence ID" value="NZ_WPHR01000047.1"/>
</dbReference>
<dbReference type="EMBL" id="WPHR01000047">
    <property type="protein sequence ID" value="MUZ76088.1"/>
    <property type="molecule type" value="Genomic_DNA"/>
</dbReference>
<evidence type="ECO:0000313" key="2">
    <source>
        <dbReference type="EMBL" id="MUZ76088.1"/>
    </source>
</evidence>
<accession>A0A6L6VMH2</accession>
<comment type="caution">
    <text evidence="2">The sequence shown here is derived from an EMBL/GenBank/DDBJ whole genome shotgun (WGS) entry which is preliminary data.</text>
</comment>
<proteinExistence type="predicted"/>
<dbReference type="GO" id="GO:0004519">
    <property type="term" value="F:endonuclease activity"/>
    <property type="evidence" value="ECO:0007669"/>
    <property type="project" value="UniProtKB-KW"/>
</dbReference>
<keyword evidence="2" id="KW-0540">Nuclease</keyword>
<name>A0A6L6VMH2_AGRVI</name>
<dbReference type="AlphaFoldDB" id="A0A6L6VMH2"/>
<protein>
    <submittedName>
        <fullName evidence="2">HNH endonuclease</fullName>
    </submittedName>
</protein>
<keyword evidence="2" id="KW-0255">Endonuclease</keyword>
<dbReference type="Pfam" id="PF13391">
    <property type="entry name" value="HNH_2"/>
    <property type="match status" value="1"/>
</dbReference>
<dbReference type="InterPro" id="IPR003615">
    <property type="entry name" value="HNH_nuc"/>
</dbReference>
<evidence type="ECO:0000259" key="1">
    <source>
        <dbReference type="Pfam" id="PF13391"/>
    </source>
</evidence>
<gene>
    <name evidence="2" type="ORF">GOZ90_25930</name>
</gene>
<organism evidence="2 3">
    <name type="scientific">Agrobacterium vitis</name>
    <name type="common">Rhizobium vitis</name>
    <dbReference type="NCBI Taxonomy" id="373"/>
    <lineage>
        <taxon>Bacteria</taxon>
        <taxon>Pseudomonadati</taxon>
        <taxon>Pseudomonadota</taxon>
        <taxon>Alphaproteobacteria</taxon>
        <taxon>Hyphomicrobiales</taxon>
        <taxon>Rhizobiaceae</taxon>
        <taxon>Rhizobium/Agrobacterium group</taxon>
        <taxon>Agrobacterium</taxon>
    </lineage>
</organism>
<dbReference type="Proteomes" id="UP000477951">
    <property type="component" value="Unassembled WGS sequence"/>
</dbReference>
<keyword evidence="2" id="KW-0378">Hydrolase</keyword>